<gene>
    <name evidence="1" type="ORF">L2E82_15360</name>
</gene>
<name>A0ACB9F2L4_CICIN</name>
<sequence length="230" mass="26068">MKKLELVFIPLSGLGHLTAATECARHLLDQDERLSIIVLVILPPSSKTYTKSHRPSDARIKYTTIPTANPPSQSSSSFSLEKLTNLFIEWHKYHVERAVMELSTGSIEIKNWLDKQPSKSVLFLCFGSRGTFKQPQAEQIAIALEKSGHRFLWSIRQPPKHKFEAPTDYTSYENVLPDGFLARVKERGMVCGWVPQVEVLAHAAIKGFVNHCGWNSILDRESHQLLDGRY</sequence>
<dbReference type="Proteomes" id="UP001055811">
    <property type="component" value="Linkage Group LG03"/>
</dbReference>
<comment type="caution">
    <text evidence="1">The sequence shown here is derived from an EMBL/GenBank/DDBJ whole genome shotgun (WGS) entry which is preliminary data.</text>
</comment>
<evidence type="ECO:0000313" key="1">
    <source>
        <dbReference type="EMBL" id="KAI3765330.1"/>
    </source>
</evidence>
<dbReference type="EMBL" id="CM042011">
    <property type="protein sequence ID" value="KAI3765330.1"/>
    <property type="molecule type" value="Genomic_DNA"/>
</dbReference>
<reference evidence="1 2" key="2">
    <citation type="journal article" date="2022" name="Mol. Ecol. Resour.">
        <title>The genomes of chicory, endive, great burdock and yacon provide insights into Asteraceae paleo-polyploidization history and plant inulin production.</title>
        <authorList>
            <person name="Fan W."/>
            <person name="Wang S."/>
            <person name="Wang H."/>
            <person name="Wang A."/>
            <person name="Jiang F."/>
            <person name="Liu H."/>
            <person name="Zhao H."/>
            <person name="Xu D."/>
            <person name="Zhang Y."/>
        </authorList>
    </citation>
    <scope>NUCLEOTIDE SEQUENCE [LARGE SCALE GENOMIC DNA]</scope>
    <source>
        <strain evidence="2">cv. Punajuju</strain>
        <tissue evidence="1">Leaves</tissue>
    </source>
</reference>
<organism evidence="1 2">
    <name type="scientific">Cichorium intybus</name>
    <name type="common">Chicory</name>
    <dbReference type="NCBI Taxonomy" id="13427"/>
    <lineage>
        <taxon>Eukaryota</taxon>
        <taxon>Viridiplantae</taxon>
        <taxon>Streptophyta</taxon>
        <taxon>Embryophyta</taxon>
        <taxon>Tracheophyta</taxon>
        <taxon>Spermatophyta</taxon>
        <taxon>Magnoliopsida</taxon>
        <taxon>eudicotyledons</taxon>
        <taxon>Gunneridae</taxon>
        <taxon>Pentapetalae</taxon>
        <taxon>asterids</taxon>
        <taxon>campanulids</taxon>
        <taxon>Asterales</taxon>
        <taxon>Asteraceae</taxon>
        <taxon>Cichorioideae</taxon>
        <taxon>Cichorieae</taxon>
        <taxon>Cichoriinae</taxon>
        <taxon>Cichorium</taxon>
    </lineage>
</organism>
<proteinExistence type="predicted"/>
<keyword evidence="2" id="KW-1185">Reference proteome</keyword>
<evidence type="ECO:0000313" key="2">
    <source>
        <dbReference type="Proteomes" id="UP001055811"/>
    </source>
</evidence>
<reference evidence="2" key="1">
    <citation type="journal article" date="2022" name="Mol. Ecol. Resour.">
        <title>The genomes of chicory, endive, great burdock and yacon provide insights into Asteraceae palaeo-polyploidization history and plant inulin production.</title>
        <authorList>
            <person name="Fan W."/>
            <person name="Wang S."/>
            <person name="Wang H."/>
            <person name="Wang A."/>
            <person name="Jiang F."/>
            <person name="Liu H."/>
            <person name="Zhao H."/>
            <person name="Xu D."/>
            <person name="Zhang Y."/>
        </authorList>
    </citation>
    <scope>NUCLEOTIDE SEQUENCE [LARGE SCALE GENOMIC DNA]</scope>
    <source>
        <strain evidence="2">cv. Punajuju</strain>
    </source>
</reference>
<accession>A0ACB9F2L4</accession>
<protein>
    <submittedName>
        <fullName evidence="1">Uncharacterized protein</fullName>
    </submittedName>
</protein>